<dbReference type="Pfam" id="PF08770">
    <property type="entry name" value="SoxZ"/>
    <property type="match status" value="1"/>
</dbReference>
<evidence type="ECO:0000259" key="2">
    <source>
        <dbReference type="Pfam" id="PF08770"/>
    </source>
</evidence>
<gene>
    <name evidence="4" type="ORF">SAMN05192564_1011083</name>
</gene>
<evidence type="ECO:0000313" key="5">
    <source>
        <dbReference type="Proteomes" id="UP000198638"/>
    </source>
</evidence>
<feature type="domain" description="Sulphur oxidation protein SoxZ" evidence="2">
    <location>
        <begin position="188"/>
        <end position="276"/>
    </location>
</feature>
<dbReference type="Gene3D" id="2.60.40.2470">
    <property type="entry name" value="SoxY domain"/>
    <property type="match status" value="1"/>
</dbReference>
<evidence type="ECO:0000313" key="4">
    <source>
        <dbReference type="EMBL" id="SEA32515.1"/>
    </source>
</evidence>
<protein>
    <submittedName>
        <fullName evidence="4">Sulfur-oxidizing protein SoxY</fullName>
    </submittedName>
</protein>
<dbReference type="EMBL" id="FNRQ01000001">
    <property type="protein sequence ID" value="SEA32515.1"/>
    <property type="molecule type" value="Genomic_DNA"/>
</dbReference>
<feature type="signal peptide" evidence="1">
    <location>
        <begin position="1"/>
        <end position="26"/>
    </location>
</feature>
<dbReference type="STRING" id="83784.SAMN05192564_1011083"/>
<reference evidence="5" key="1">
    <citation type="submission" date="2016-10" db="EMBL/GenBank/DDBJ databases">
        <authorList>
            <person name="Varghese N."/>
            <person name="Submissions S."/>
        </authorList>
    </citation>
    <scope>NUCLEOTIDE SEQUENCE [LARGE SCALE GENOMIC DNA]</scope>
    <source>
        <strain evidence="5">LMG 24000</strain>
    </source>
</reference>
<organism evidence="4 5">
    <name type="scientific">Paraburkholderia sartisoli</name>
    <dbReference type="NCBI Taxonomy" id="83784"/>
    <lineage>
        <taxon>Bacteria</taxon>
        <taxon>Pseudomonadati</taxon>
        <taxon>Pseudomonadota</taxon>
        <taxon>Betaproteobacteria</taxon>
        <taxon>Burkholderiales</taxon>
        <taxon>Burkholderiaceae</taxon>
        <taxon>Paraburkholderia</taxon>
    </lineage>
</organism>
<dbReference type="Pfam" id="PF13501">
    <property type="entry name" value="SoxY"/>
    <property type="match status" value="1"/>
</dbReference>
<dbReference type="InterPro" id="IPR014880">
    <property type="entry name" value="SoxZ_dom"/>
</dbReference>
<proteinExistence type="predicted"/>
<dbReference type="InterPro" id="IPR038162">
    <property type="entry name" value="SoxY_sf"/>
</dbReference>
<dbReference type="InterPro" id="IPR030831">
    <property type="entry name" value="Fuse-rel_SoxYZ"/>
</dbReference>
<name>A0A1H4A951_9BURK</name>
<sequence length="293" mass="32019">MSTTTRTALHGLLMALAGLTTLVALAGHPSFAAQPGDDPDKSARWLDFREGTFKDRPIDAHGDSVIRFDAPARAADAAVVPVSITAQFPQTPSRYIKKLYMFIDENPEPYVGWFEFTPESGLASLETRVRVEDYTYMRVIAETNDGHLYSAVRFIKASGGCSAPAGKDDAAAEAGAGQVRLQRQGPSTPGKPQLVQLMVRHPNRTGMAMNQVTRLYSSAYFVRKVVVTYADKPVMTANVNFSISENPNFRFYFVPHDGGTLKAHIEDTKNRQFDSQVVIGPHPAVQQTSSAAP</sequence>
<dbReference type="NCBIfam" id="TIGR04557">
    <property type="entry name" value="fuse_rel_SoxYZ"/>
    <property type="match status" value="1"/>
</dbReference>
<keyword evidence="1" id="KW-0732">Signal</keyword>
<keyword evidence="5" id="KW-1185">Reference proteome</keyword>
<feature type="domain" description="Ig-like SoxY" evidence="3">
    <location>
        <begin position="60"/>
        <end position="161"/>
    </location>
</feature>
<feature type="chain" id="PRO_5011748172" evidence="1">
    <location>
        <begin position="27"/>
        <end position="293"/>
    </location>
</feature>
<dbReference type="InterPro" id="IPR032711">
    <property type="entry name" value="SoxY"/>
</dbReference>
<dbReference type="RefSeq" id="WP_245753118.1">
    <property type="nucleotide sequence ID" value="NZ_FNRQ01000001.1"/>
</dbReference>
<dbReference type="InterPro" id="IPR014756">
    <property type="entry name" value="Ig_E-set"/>
</dbReference>
<accession>A0A1H4A951</accession>
<evidence type="ECO:0000256" key="1">
    <source>
        <dbReference type="SAM" id="SignalP"/>
    </source>
</evidence>
<evidence type="ECO:0000259" key="3">
    <source>
        <dbReference type="Pfam" id="PF13501"/>
    </source>
</evidence>
<dbReference type="Proteomes" id="UP000198638">
    <property type="component" value="Unassembled WGS sequence"/>
</dbReference>
<dbReference type="AlphaFoldDB" id="A0A1H4A951"/>
<dbReference type="Gene3D" id="2.60.40.10">
    <property type="entry name" value="Immunoglobulins"/>
    <property type="match status" value="1"/>
</dbReference>
<dbReference type="SUPFAM" id="SSF81296">
    <property type="entry name" value="E set domains"/>
    <property type="match status" value="1"/>
</dbReference>
<dbReference type="InterPro" id="IPR013783">
    <property type="entry name" value="Ig-like_fold"/>
</dbReference>